<sequence length="68" mass="8070">MPNTSESNDFRIENMRFTGIRGRIESENSGIAMEIFYKSVRVNRFLFQYSGILFDFSNLILKIRKKEN</sequence>
<comment type="caution">
    <text evidence="1">The sequence shown here is derived from an EMBL/GenBank/DDBJ whole genome shotgun (WGS) entry which is preliminary data.</text>
</comment>
<name>A0ABX4NNT8_9LEPT</name>
<dbReference type="EMBL" id="NPDS01000002">
    <property type="protein sequence ID" value="PJZ58403.1"/>
    <property type="molecule type" value="Genomic_DNA"/>
</dbReference>
<evidence type="ECO:0000313" key="2">
    <source>
        <dbReference type="Proteomes" id="UP000231879"/>
    </source>
</evidence>
<evidence type="ECO:0000313" key="1">
    <source>
        <dbReference type="EMBL" id="PJZ58403.1"/>
    </source>
</evidence>
<protein>
    <submittedName>
        <fullName evidence="1">Uncharacterized protein</fullName>
    </submittedName>
</protein>
<organism evidence="1 2">
    <name type="scientific">Leptospira barantonii</name>
    <dbReference type="NCBI Taxonomy" id="2023184"/>
    <lineage>
        <taxon>Bacteria</taxon>
        <taxon>Pseudomonadati</taxon>
        <taxon>Spirochaetota</taxon>
        <taxon>Spirochaetia</taxon>
        <taxon>Leptospirales</taxon>
        <taxon>Leptospiraceae</taxon>
        <taxon>Leptospira</taxon>
    </lineage>
</organism>
<reference evidence="1 2" key="1">
    <citation type="submission" date="2017-07" db="EMBL/GenBank/DDBJ databases">
        <title>Leptospira spp. isolated from tropical soils.</title>
        <authorList>
            <person name="Thibeaux R."/>
            <person name="Iraola G."/>
            <person name="Ferres I."/>
            <person name="Bierque E."/>
            <person name="Girault D."/>
            <person name="Soupe-Gilbert M.-E."/>
            <person name="Picardeau M."/>
            <person name="Goarant C."/>
        </authorList>
    </citation>
    <scope>NUCLEOTIDE SEQUENCE [LARGE SCALE GENOMIC DNA]</scope>
    <source>
        <strain evidence="1 2">FH4-C-A1</strain>
    </source>
</reference>
<keyword evidence="2" id="KW-1185">Reference proteome</keyword>
<proteinExistence type="predicted"/>
<dbReference type="Proteomes" id="UP000231879">
    <property type="component" value="Unassembled WGS sequence"/>
</dbReference>
<gene>
    <name evidence="1" type="ORF">CH367_08595</name>
</gene>
<accession>A0ABX4NNT8</accession>